<dbReference type="RefSeq" id="WP_341376334.1">
    <property type="nucleotide sequence ID" value="NZ_JBBUTF010000026.1"/>
</dbReference>
<dbReference type="InterPro" id="IPR003661">
    <property type="entry name" value="HisK_dim/P_dom"/>
</dbReference>
<keyword evidence="4" id="KW-0597">Phosphoprotein</keyword>
<dbReference type="Pfam" id="PF00512">
    <property type="entry name" value="HisKA"/>
    <property type="match status" value="1"/>
</dbReference>
<dbReference type="Gene3D" id="3.30.565.10">
    <property type="entry name" value="Histidine kinase-like ATPase, C-terminal domain"/>
    <property type="match status" value="1"/>
</dbReference>
<evidence type="ECO:0000256" key="9">
    <source>
        <dbReference type="ARBA" id="ARBA00023012"/>
    </source>
</evidence>
<keyword evidence="10" id="KW-0472">Membrane</keyword>
<protein>
    <recommendedName>
        <fullName evidence="3">histidine kinase</fullName>
        <ecNumber evidence="3">2.7.13.3</ecNumber>
    </recommendedName>
</protein>
<keyword evidence="14" id="KW-1185">Reference proteome</keyword>
<dbReference type="PANTHER" id="PTHR45436">
    <property type="entry name" value="SENSOR HISTIDINE KINASE YKOH"/>
    <property type="match status" value="1"/>
</dbReference>
<evidence type="ECO:0000259" key="11">
    <source>
        <dbReference type="PROSITE" id="PS50109"/>
    </source>
</evidence>
<evidence type="ECO:0000256" key="4">
    <source>
        <dbReference type="ARBA" id="ARBA00022553"/>
    </source>
</evidence>
<accession>A0ABU9BGA6</accession>
<dbReference type="PROSITE" id="PS50109">
    <property type="entry name" value="HIS_KIN"/>
    <property type="match status" value="1"/>
</dbReference>
<dbReference type="Pfam" id="PF02518">
    <property type="entry name" value="HATPase_c"/>
    <property type="match status" value="1"/>
</dbReference>
<dbReference type="PRINTS" id="PR00344">
    <property type="entry name" value="BCTRLSENSOR"/>
</dbReference>
<dbReference type="InterPro" id="IPR050428">
    <property type="entry name" value="TCS_sensor_his_kinase"/>
</dbReference>
<evidence type="ECO:0000256" key="6">
    <source>
        <dbReference type="ARBA" id="ARBA00022692"/>
    </source>
</evidence>
<dbReference type="PROSITE" id="PS50885">
    <property type="entry name" value="HAMP"/>
    <property type="match status" value="1"/>
</dbReference>
<dbReference type="Proteomes" id="UP001368500">
    <property type="component" value="Unassembled WGS sequence"/>
</dbReference>
<feature type="domain" description="Histidine kinase" evidence="11">
    <location>
        <begin position="123"/>
        <end position="340"/>
    </location>
</feature>
<reference evidence="13 14" key="1">
    <citation type="submission" date="2024-04" db="EMBL/GenBank/DDBJ databases">
        <title>Novel species of the genus Ideonella isolated from streams.</title>
        <authorList>
            <person name="Lu H."/>
        </authorList>
    </citation>
    <scope>NUCLEOTIDE SEQUENCE [LARGE SCALE GENOMIC DNA]</scope>
    <source>
        <strain evidence="13 14">BYS139W</strain>
    </source>
</reference>
<gene>
    <name evidence="13" type="ORF">AACH11_21530</name>
</gene>
<dbReference type="SMART" id="SM00387">
    <property type="entry name" value="HATPase_c"/>
    <property type="match status" value="1"/>
</dbReference>
<name>A0ABU9BGA6_9BURK</name>
<keyword evidence="9" id="KW-0902">Two-component regulatory system</keyword>
<dbReference type="EC" id="2.7.13.3" evidence="3"/>
<dbReference type="SMART" id="SM00304">
    <property type="entry name" value="HAMP"/>
    <property type="match status" value="1"/>
</dbReference>
<keyword evidence="6" id="KW-0812">Transmembrane</keyword>
<evidence type="ECO:0000256" key="1">
    <source>
        <dbReference type="ARBA" id="ARBA00000085"/>
    </source>
</evidence>
<dbReference type="Gene3D" id="6.10.340.10">
    <property type="match status" value="1"/>
</dbReference>
<evidence type="ECO:0000256" key="10">
    <source>
        <dbReference type="ARBA" id="ARBA00023136"/>
    </source>
</evidence>
<dbReference type="InterPro" id="IPR036097">
    <property type="entry name" value="HisK_dim/P_sf"/>
</dbReference>
<dbReference type="SMART" id="SM00388">
    <property type="entry name" value="HisKA"/>
    <property type="match status" value="1"/>
</dbReference>
<evidence type="ECO:0000256" key="5">
    <source>
        <dbReference type="ARBA" id="ARBA00022679"/>
    </source>
</evidence>
<evidence type="ECO:0000256" key="3">
    <source>
        <dbReference type="ARBA" id="ARBA00012438"/>
    </source>
</evidence>
<keyword evidence="5" id="KW-0808">Transferase</keyword>
<evidence type="ECO:0000259" key="12">
    <source>
        <dbReference type="PROSITE" id="PS50885"/>
    </source>
</evidence>
<comment type="subcellular location">
    <subcellularLocation>
        <location evidence="2">Membrane</location>
        <topology evidence="2">Multi-pass membrane protein</topology>
    </subcellularLocation>
</comment>
<dbReference type="CDD" id="cd00082">
    <property type="entry name" value="HisKA"/>
    <property type="match status" value="1"/>
</dbReference>
<sequence length="343" mass="36409">MLAACWCTSIGTGLGIHLFARLLPGLIDLPPTPPRLSQSLGMPLLAGALCACGISAVMAWRLARPLSLLRSGFQAAAAGHLETRISPALAGPADEFTGLARDFDGMAQQLQQLMQARQRLLHDVSHELRSPLARLQVACELLQRQPSDPARAVARIEREIARMDALVSDVLTLARIEAGPCPPEAAPVDIGALIDRVVQDAQFEAQASGHTIRWQAPATHWRLHARAELLRRAVDNVLRNALKHGPPDQPVDVGLQLDPAGRWLCIHIADRGPGLSDEECAAVLQPFVRGGAAAPTGRGAGHGLGLSIAARALQAHGGDLRLQPRTGGGLTAALRLPWPGRTA</sequence>
<evidence type="ECO:0000256" key="8">
    <source>
        <dbReference type="ARBA" id="ARBA00022989"/>
    </source>
</evidence>
<dbReference type="InterPro" id="IPR005467">
    <property type="entry name" value="His_kinase_dom"/>
</dbReference>
<dbReference type="Gene3D" id="1.10.287.130">
    <property type="match status" value="1"/>
</dbReference>
<dbReference type="SUPFAM" id="SSF47384">
    <property type="entry name" value="Homodimeric domain of signal transducing histidine kinase"/>
    <property type="match status" value="1"/>
</dbReference>
<feature type="domain" description="HAMP" evidence="12">
    <location>
        <begin position="60"/>
        <end position="115"/>
    </location>
</feature>
<dbReference type="EMBL" id="JBBUTF010000026">
    <property type="protein sequence ID" value="MEK8028548.1"/>
    <property type="molecule type" value="Genomic_DNA"/>
</dbReference>
<dbReference type="SUPFAM" id="SSF55874">
    <property type="entry name" value="ATPase domain of HSP90 chaperone/DNA topoisomerase II/histidine kinase"/>
    <property type="match status" value="1"/>
</dbReference>
<organism evidence="13 14">
    <name type="scientific">Pseudaquabacterium rugosum</name>
    <dbReference type="NCBI Taxonomy" id="2984194"/>
    <lineage>
        <taxon>Bacteria</taxon>
        <taxon>Pseudomonadati</taxon>
        <taxon>Pseudomonadota</taxon>
        <taxon>Betaproteobacteria</taxon>
        <taxon>Burkholderiales</taxon>
        <taxon>Sphaerotilaceae</taxon>
        <taxon>Pseudaquabacterium</taxon>
    </lineage>
</organism>
<proteinExistence type="predicted"/>
<dbReference type="Pfam" id="PF00672">
    <property type="entry name" value="HAMP"/>
    <property type="match status" value="1"/>
</dbReference>
<evidence type="ECO:0000256" key="2">
    <source>
        <dbReference type="ARBA" id="ARBA00004141"/>
    </source>
</evidence>
<dbReference type="InterPro" id="IPR003594">
    <property type="entry name" value="HATPase_dom"/>
</dbReference>
<comment type="caution">
    <text evidence="13">The sequence shown here is derived from an EMBL/GenBank/DDBJ whole genome shotgun (WGS) entry which is preliminary data.</text>
</comment>
<dbReference type="InterPro" id="IPR036890">
    <property type="entry name" value="HATPase_C_sf"/>
</dbReference>
<dbReference type="InterPro" id="IPR004358">
    <property type="entry name" value="Sig_transdc_His_kin-like_C"/>
</dbReference>
<comment type="catalytic activity">
    <reaction evidence="1">
        <text>ATP + protein L-histidine = ADP + protein N-phospho-L-histidine.</text>
        <dbReference type="EC" id="2.7.13.3"/>
    </reaction>
</comment>
<dbReference type="GO" id="GO:0016301">
    <property type="term" value="F:kinase activity"/>
    <property type="evidence" value="ECO:0007669"/>
    <property type="project" value="UniProtKB-KW"/>
</dbReference>
<dbReference type="InterPro" id="IPR003660">
    <property type="entry name" value="HAMP_dom"/>
</dbReference>
<keyword evidence="8" id="KW-1133">Transmembrane helix</keyword>
<evidence type="ECO:0000313" key="13">
    <source>
        <dbReference type="EMBL" id="MEK8028548.1"/>
    </source>
</evidence>
<dbReference type="PANTHER" id="PTHR45436:SF15">
    <property type="entry name" value="SENSOR HISTIDINE KINASE CUSS"/>
    <property type="match status" value="1"/>
</dbReference>
<evidence type="ECO:0000313" key="14">
    <source>
        <dbReference type="Proteomes" id="UP001368500"/>
    </source>
</evidence>
<evidence type="ECO:0000256" key="7">
    <source>
        <dbReference type="ARBA" id="ARBA00022777"/>
    </source>
</evidence>
<keyword evidence="7 13" id="KW-0418">Kinase</keyword>
<dbReference type="SUPFAM" id="SSF158472">
    <property type="entry name" value="HAMP domain-like"/>
    <property type="match status" value="1"/>
</dbReference>
<dbReference type="CDD" id="cd00075">
    <property type="entry name" value="HATPase"/>
    <property type="match status" value="1"/>
</dbReference>